<evidence type="ECO:0000313" key="7">
    <source>
        <dbReference type="Proteomes" id="UP000199046"/>
    </source>
</evidence>
<dbReference type="Pfam" id="PF00126">
    <property type="entry name" value="HTH_1"/>
    <property type="match status" value="1"/>
</dbReference>
<dbReference type="Gene3D" id="3.40.190.10">
    <property type="entry name" value="Periplasmic binding protein-like II"/>
    <property type="match status" value="2"/>
</dbReference>
<dbReference type="Pfam" id="PF03466">
    <property type="entry name" value="LysR_substrate"/>
    <property type="match status" value="1"/>
</dbReference>
<accession>A0A1I1G411</accession>
<organism evidence="6 7">
    <name type="scientific">Kushneria avicenniae</name>
    <dbReference type="NCBI Taxonomy" id="402385"/>
    <lineage>
        <taxon>Bacteria</taxon>
        <taxon>Pseudomonadati</taxon>
        <taxon>Pseudomonadota</taxon>
        <taxon>Gammaproteobacteria</taxon>
        <taxon>Oceanospirillales</taxon>
        <taxon>Halomonadaceae</taxon>
        <taxon>Kushneria</taxon>
    </lineage>
</organism>
<dbReference type="PANTHER" id="PTHR30126">
    <property type="entry name" value="HTH-TYPE TRANSCRIPTIONAL REGULATOR"/>
    <property type="match status" value="1"/>
</dbReference>
<dbReference type="GO" id="GO:0003700">
    <property type="term" value="F:DNA-binding transcription factor activity"/>
    <property type="evidence" value="ECO:0007669"/>
    <property type="project" value="InterPro"/>
</dbReference>
<dbReference type="InterPro" id="IPR036390">
    <property type="entry name" value="WH_DNA-bd_sf"/>
</dbReference>
<evidence type="ECO:0000256" key="4">
    <source>
        <dbReference type="ARBA" id="ARBA00023163"/>
    </source>
</evidence>
<evidence type="ECO:0000259" key="5">
    <source>
        <dbReference type="PROSITE" id="PS50931"/>
    </source>
</evidence>
<dbReference type="Gene3D" id="1.10.10.10">
    <property type="entry name" value="Winged helix-like DNA-binding domain superfamily/Winged helix DNA-binding domain"/>
    <property type="match status" value="1"/>
</dbReference>
<keyword evidence="2" id="KW-0805">Transcription regulation</keyword>
<dbReference type="GO" id="GO:0000976">
    <property type="term" value="F:transcription cis-regulatory region binding"/>
    <property type="evidence" value="ECO:0007669"/>
    <property type="project" value="TreeGrafter"/>
</dbReference>
<dbReference type="OrthoDB" id="464481at2"/>
<dbReference type="InterPro" id="IPR005119">
    <property type="entry name" value="LysR_subst-bd"/>
</dbReference>
<comment type="similarity">
    <text evidence="1">Belongs to the LysR transcriptional regulatory family.</text>
</comment>
<proteinExistence type="inferred from homology"/>
<dbReference type="STRING" id="402385.SAMN05421848_0394"/>
<dbReference type="AlphaFoldDB" id="A0A1I1G411"/>
<keyword evidence="3 6" id="KW-0238">DNA-binding</keyword>
<dbReference type="SUPFAM" id="SSF53850">
    <property type="entry name" value="Periplasmic binding protein-like II"/>
    <property type="match status" value="1"/>
</dbReference>
<sequence>MDTRQLRTLMAISEHGTFARAAREVSLTPSAVSQQMLALEQELDTPLFNRETRPPSLNLQGLQLLETAKKILGLVEETRASLKGSSVSSSLSIGSVRTSTIGLLPRAIVALRHEFPELHVDLRVGMSSALLSDVNAGRLDLAVVAEHAGVSRNLSWSPFLREPLVFIAPPGTPARPVRELLESLPFVHFASDVPLAALINNELTHQEVKVRHIAEIDTIPAIVECVAAGLGAAVVPDIAVRENGRDMLKLPFGRPQVYRQIGTVRRANSAKSELLVAMHNKLAELSGEFGVFM</sequence>
<dbReference type="InterPro" id="IPR036388">
    <property type="entry name" value="WH-like_DNA-bd_sf"/>
</dbReference>
<dbReference type="EMBL" id="FOLY01000001">
    <property type="protein sequence ID" value="SFC06026.1"/>
    <property type="molecule type" value="Genomic_DNA"/>
</dbReference>
<dbReference type="SUPFAM" id="SSF46785">
    <property type="entry name" value="Winged helix' DNA-binding domain"/>
    <property type="match status" value="1"/>
</dbReference>
<evidence type="ECO:0000256" key="1">
    <source>
        <dbReference type="ARBA" id="ARBA00009437"/>
    </source>
</evidence>
<keyword evidence="7" id="KW-1185">Reference proteome</keyword>
<dbReference type="PANTHER" id="PTHR30126:SF94">
    <property type="entry name" value="LYSR FAMILY TRANSCRIPTIONAL REGULATOR"/>
    <property type="match status" value="1"/>
</dbReference>
<dbReference type="PROSITE" id="PS50931">
    <property type="entry name" value="HTH_LYSR"/>
    <property type="match status" value="1"/>
</dbReference>
<dbReference type="PRINTS" id="PR00039">
    <property type="entry name" value="HTHLYSR"/>
</dbReference>
<dbReference type="Proteomes" id="UP000199046">
    <property type="component" value="Unassembled WGS sequence"/>
</dbReference>
<dbReference type="InterPro" id="IPR000847">
    <property type="entry name" value="LysR_HTH_N"/>
</dbReference>
<dbReference type="FunFam" id="1.10.10.10:FF:000001">
    <property type="entry name" value="LysR family transcriptional regulator"/>
    <property type="match status" value="1"/>
</dbReference>
<gene>
    <name evidence="6" type="ORF">SAMN05421848_0394</name>
</gene>
<name>A0A1I1G411_9GAMM</name>
<evidence type="ECO:0000313" key="6">
    <source>
        <dbReference type="EMBL" id="SFC06026.1"/>
    </source>
</evidence>
<dbReference type="RefSeq" id="WP_090130266.1">
    <property type="nucleotide sequence ID" value="NZ_FOLY01000001.1"/>
</dbReference>
<protein>
    <submittedName>
        <fullName evidence="6">DNA-binding transcriptional regulator, LysR family</fullName>
    </submittedName>
</protein>
<reference evidence="7" key="1">
    <citation type="submission" date="2016-10" db="EMBL/GenBank/DDBJ databases">
        <authorList>
            <person name="Varghese N."/>
            <person name="Submissions S."/>
        </authorList>
    </citation>
    <scope>NUCLEOTIDE SEQUENCE [LARGE SCALE GENOMIC DNA]</scope>
    <source>
        <strain evidence="7">DSM 23439</strain>
    </source>
</reference>
<feature type="domain" description="HTH lysR-type" evidence="5">
    <location>
        <begin position="1"/>
        <end position="58"/>
    </location>
</feature>
<keyword evidence="4" id="KW-0804">Transcription</keyword>
<evidence type="ECO:0000256" key="2">
    <source>
        <dbReference type="ARBA" id="ARBA00023015"/>
    </source>
</evidence>
<evidence type="ECO:0000256" key="3">
    <source>
        <dbReference type="ARBA" id="ARBA00023125"/>
    </source>
</evidence>